<keyword evidence="2" id="KW-0121">Carboxypeptidase</keyword>
<dbReference type="InterPro" id="IPR029058">
    <property type="entry name" value="AB_hydrolase_fold"/>
</dbReference>
<dbReference type="Gene3D" id="3.40.50.1820">
    <property type="entry name" value="alpha/beta hydrolase"/>
    <property type="match status" value="1"/>
</dbReference>
<keyword evidence="3" id="KW-0645">Protease</keyword>
<dbReference type="Proteomes" id="UP001164746">
    <property type="component" value="Chromosome 1"/>
</dbReference>
<comment type="similarity">
    <text evidence="1">Belongs to the peptidase S10 family.</text>
</comment>
<dbReference type="EMBL" id="CP111012">
    <property type="protein sequence ID" value="WAQ93594.1"/>
    <property type="molecule type" value="Genomic_DNA"/>
</dbReference>
<keyword evidence="9" id="KW-1185">Reference proteome</keyword>
<evidence type="ECO:0000313" key="9">
    <source>
        <dbReference type="Proteomes" id="UP001164746"/>
    </source>
</evidence>
<feature type="signal peptide" evidence="7">
    <location>
        <begin position="1"/>
        <end position="18"/>
    </location>
</feature>
<evidence type="ECO:0000256" key="2">
    <source>
        <dbReference type="ARBA" id="ARBA00022645"/>
    </source>
</evidence>
<evidence type="ECO:0000256" key="6">
    <source>
        <dbReference type="ARBA" id="ARBA00023180"/>
    </source>
</evidence>
<gene>
    <name evidence="8" type="ORF">MAR_006065</name>
</gene>
<name>A0ABY7D893_MYAAR</name>
<evidence type="ECO:0000256" key="3">
    <source>
        <dbReference type="ARBA" id="ARBA00022670"/>
    </source>
</evidence>
<dbReference type="Pfam" id="PF00450">
    <property type="entry name" value="Peptidase_S10"/>
    <property type="match status" value="2"/>
</dbReference>
<evidence type="ECO:0000256" key="1">
    <source>
        <dbReference type="ARBA" id="ARBA00009431"/>
    </source>
</evidence>
<keyword evidence="6" id="KW-0325">Glycoprotein</keyword>
<keyword evidence="5" id="KW-0378">Hydrolase</keyword>
<keyword evidence="4 7" id="KW-0732">Signal</keyword>
<proteinExistence type="inferred from homology"/>
<organism evidence="8 9">
    <name type="scientific">Mya arenaria</name>
    <name type="common">Soft-shell clam</name>
    <dbReference type="NCBI Taxonomy" id="6604"/>
    <lineage>
        <taxon>Eukaryota</taxon>
        <taxon>Metazoa</taxon>
        <taxon>Spiralia</taxon>
        <taxon>Lophotrochozoa</taxon>
        <taxon>Mollusca</taxon>
        <taxon>Bivalvia</taxon>
        <taxon>Autobranchia</taxon>
        <taxon>Heteroconchia</taxon>
        <taxon>Euheterodonta</taxon>
        <taxon>Imparidentia</taxon>
        <taxon>Neoheterodontei</taxon>
        <taxon>Myida</taxon>
        <taxon>Myoidea</taxon>
        <taxon>Myidae</taxon>
        <taxon>Mya</taxon>
    </lineage>
</organism>
<evidence type="ECO:0000256" key="5">
    <source>
        <dbReference type="ARBA" id="ARBA00022801"/>
    </source>
</evidence>
<evidence type="ECO:0000256" key="4">
    <source>
        <dbReference type="ARBA" id="ARBA00022729"/>
    </source>
</evidence>
<accession>A0ABY7D893</accession>
<evidence type="ECO:0000313" key="8">
    <source>
        <dbReference type="EMBL" id="WAQ93594.1"/>
    </source>
</evidence>
<protein>
    <submittedName>
        <fullName evidence="8">CPVL-like protein</fullName>
    </submittedName>
</protein>
<dbReference type="SUPFAM" id="SSF53474">
    <property type="entry name" value="alpha/beta-Hydrolases"/>
    <property type="match status" value="1"/>
</dbReference>
<reference evidence="8" key="1">
    <citation type="submission" date="2022-11" db="EMBL/GenBank/DDBJ databases">
        <title>Centuries of genome instability and evolution in soft-shell clam transmissible cancer (bioRxiv).</title>
        <authorList>
            <person name="Hart S.F.M."/>
            <person name="Yonemitsu M.A."/>
            <person name="Giersch R.M."/>
            <person name="Beal B.F."/>
            <person name="Arriagada G."/>
            <person name="Davis B.W."/>
            <person name="Ostrander E.A."/>
            <person name="Goff S.P."/>
            <person name="Metzger M.J."/>
        </authorList>
    </citation>
    <scope>NUCLEOTIDE SEQUENCE</scope>
    <source>
        <strain evidence="8">MELC-2E11</strain>
        <tissue evidence="8">Siphon/mantle</tissue>
    </source>
</reference>
<feature type="chain" id="PRO_5045543895" evidence="7">
    <location>
        <begin position="19"/>
        <end position="439"/>
    </location>
</feature>
<dbReference type="PANTHER" id="PTHR11802">
    <property type="entry name" value="SERINE PROTEASE FAMILY S10 SERINE CARBOXYPEPTIDASE"/>
    <property type="match status" value="1"/>
</dbReference>
<dbReference type="InterPro" id="IPR001563">
    <property type="entry name" value="Peptidase_S10"/>
</dbReference>
<sequence>MRVQFFLSVIVLVCGSEAKGALRGMFPDKHPPMLQNGVDPGQPVFLTPYVEKGQFDQAQKASKVGPIPGVTQDSYAGFFTVNKTTNSNMYFWFFPAQTSPSNGSAPVLLWLQGGPGGSSLFGLFVENGPYLINKDIKFGTGFSFTDKDEGYATNEEDSYAGKYVPAISYKIHMENQNPFKKLNINLQGLAIGDGLCDPETMMPQYADFMFQIGMLDETQRDYFQKYAMQATTFFIISYLKAKAATYITLAGYKTTTTSCAQRCIFDMLLNGDLYPYKPYFYNVTNTNNYYNFLLTEPPADFDYYATALADPMIRRAIHVGNLTYHSGEQVEKHIINDIMDTVKPWVAVMMYTGQLDIIVAIPLTEAFLQTVQWSGLDRYKSADRMIWRINDSDKEVAGYVRQVDNFYQVIVRGGGHILPYDQPARSFDMITRFISNTGF</sequence>
<evidence type="ECO:0000256" key="7">
    <source>
        <dbReference type="SAM" id="SignalP"/>
    </source>
</evidence>
<dbReference type="PANTHER" id="PTHR11802:SF472">
    <property type="entry name" value="SERINE CARBOXYPEPTIDASE CPVL-RELATED"/>
    <property type="match status" value="1"/>
</dbReference>